<sequence>MISALVTFVLKRKPPTDTFGGGAVAACFTEAHAAPLVVVAKTFAGLVKNDGRHAWVEFGSNFIAPRCFLLEAWLETAVFPMLLREKLFRQTVHCAL</sequence>
<name>A0A6B0U4I5_IXORI</name>
<dbReference type="AlphaFoldDB" id="A0A6B0U4I5"/>
<organism evidence="1">
    <name type="scientific">Ixodes ricinus</name>
    <name type="common">Common tick</name>
    <name type="synonym">Acarus ricinus</name>
    <dbReference type="NCBI Taxonomy" id="34613"/>
    <lineage>
        <taxon>Eukaryota</taxon>
        <taxon>Metazoa</taxon>
        <taxon>Ecdysozoa</taxon>
        <taxon>Arthropoda</taxon>
        <taxon>Chelicerata</taxon>
        <taxon>Arachnida</taxon>
        <taxon>Acari</taxon>
        <taxon>Parasitiformes</taxon>
        <taxon>Ixodida</taxon>
        <taxon>Ixodoidea</taxon>
        <taxon>Ixodidae</taxon>
        <taxon>Ixodinae</taxon>
        <taxon>Ixodes</taxon>
    </lineage>
</organism>
<dbReference type="EMBL" id="GIFC01005306">
    <property type="protein sequence ID" value="MXU87389.1"/>
    <property type="molecule type" value="Transcribed_RNA"/>
</dbReference>
<accession>A0A6B0U4I5</accession>
<evidence type="ECO:0000313" key="1">
    <source>
        <dbReference type="EMBL" id="MXU87389.1"/>
    </source>
</evidence>
<proteinExistence type="predicted"/>
<protein>
    <submittedName>
        <fullName evidence="1">Uncharacterized protein</fullName>
    </submittedName>
</protein>
<reference evidence="1" key="1">
    <citation type="submission" date="2019-12" db="EMBL/GenBank/DDBJ databases">
        <title>An insight into the sialome of adult female Ixodes ricinus ticks feeding for 6 days.</title>
        <authorList>
            <person name="Perner J."/>
            <person name="Ribeiro J.M.C."/>
        </authorList>
    </citation>
    <scope>NUCLEOTIDE SEQUENCE</scope>
    <source>
        <strain evidence="1">Semi-engorged</strain>
        <tissue evidence="1">Salivary glands</tissue>
    </source>
</reference>